<dbReference type="Proteomes" id="UP001234581">
    <property type="component" value="Unassembled WGS sequence"/>
</dbReference>
<keyword evidence="3" id="KW-0472">Membrane</keyword>
<comment type="similarity">
    <text evidence="2">Belongs to the major facilitator superfamily. Monocarboxylate porter (TC 2.A.1.13) family.</text>
</comment>
<evidence type="ECO:0000313" key="5">
    <source>
        <dbReference type="EMBL" id="KAJ8659543.1"/>
    </source>
</evidence>
<feature type="domain" description="Major facilitator superfamily (MFS) profile" evidence="4">
    <location>
        <begin position="167"/>
        <end position="357"/>
    </location>
</feature>
<dbReference type="GO" id="GO:0022857">
    <property type="term" value="F:transmembrane transporter activity"/>
    <property type="evidence" value="ECO:0007669"/>
    <property type="project" value="InterPro"/>
</dbReference>
<name>A0AAD7Y0A2_9FUNG</name>
<evidence type="ECO:0000256" key="3">
    <source>
        <dbReference type="SAM" id="Phobius"/>
    </source>
</evidence>
<sequence length="357" mass="39087">MTQLSWIGSLAICIRQVVGPLYAWLRSKMDDRYTIALGGLVTCLSLMLASITHEIWQLWITQGIMLGLGTALVYYPCINQTMTWFSKRLGLAVGITLSGMGLPPMAYTNIATACFQTVGYRWALRVLGFIALVLCAIGAILCIKLNPRPKSSAVVPLLDLSVFKNKKFIILIIAHFFIAFVIFVPTTFIAPYAESFGVDPYTIANITGIMGVFSFIGSIIFGQIADYIGRFNMAVFLGLLCVIMQLGVWFTAATVASLWAFSVVYGMANATLFNLLVALVLDCTGIERAEVGTGWALFTWSAGALLGQPLASMIANQTQVPNYQMAIVFTSVVFFFVTCLLLVLRIMVGGWRIVKKV</sequence>
<feature type="transmembrane region" description="Helical" evidence="3">
    <location>
        <begin position="6"/>
        <end position="25"/>
    </location>
</feature>
<reference evidence="5 6" key="1">
    <citation type="submission" date="2023-03" db="EMBL/GenBank/DDBJ databases">
        <title>Genome sequence of Lichtheimia ornata CBS 291.66.</title>
        <authorList>
            <person name="Mohabir J.T."/>
            <person name="Shea T.P."/>
            <person name="Kurbessoian T."/>
            <person name="Berby B."/>
            <person name="Fontaine J."/>
            <person name="Livny J."/>
            <person name="Gnirke A."/>
            <person name="Stajich J.E."/>
            <person name="Cuomo C.A."/>
        </authorList>
    </citation>
    <scope>NUCLEOTIDE SEQUENCE [LARGE SCALE GENOMIC DNA]</scope>
    <source>
        <strain evidence="5">CBS 291.66</strain>
    </source>
</reference>
<accession>A0AAD7Y0A2</accession>
<dbReference type="AlphaFoldDB" id="A0AAD7Y0A2"/>
<feature type="transmembrane region" description="Helical" evidence="3">
    <location>
        <begin position="122"/>
        <end position="143"/>
    </location>
</feature>
<protein>
    <recommendedName>
        <fullName evidence="4">Major facilitator superfamily (MFS) profile domain-containing protein</fullName>
    </recommendedName>
</protein>
<organism evidence="5 6">
    <name type="scientific">Lichtheimia ornata</name>
    <dbReference type="NCBI Taxonomy" id="688661"/>
    <lineage>
        <taxon>Eukaryota</taxon>
        <taxon>Fungi</taxon>
        <taxon>Fungi incertae sedis</taxon>
        <taxon>Mucoromycota</taxon>
        <taxon>Mucoromycotina</taxon>
        <taxon>Mucoromycetes</taxon>
        <taxon>Mucorales</taxon>
        <taxon>Lichtheimiaceae</taxon>
        <taxon>Lichtheimia</taxon>
    </lineage>
</organism>
<dbReference type="EMBL" id="JARTCD010000018">
    <property type="protein sequence ID" value="KAJ8659543.1"/>
    <property type="molecule type" value="Genomic_DNA"/>
</dbReference>
<feature type="transmembrane region" description="Helical" evidence="3">
    <location>
        <begin position="168"/>
        <end position="190"/>
    </location>
</feature>
<dbReference type="PANTHER" id="PTHR11360:SF284">
    <property type="entry name" value="EG:103B4.3 PROTEIN-RELATED"/>
    <property type="match status" value="1"/>
</dbReference>
<feature type="transmembrane region" description="Helical" evidence="3">
    <location>
        <begin position="233"/>
        <end position="252"/>
    </location>
</feature>
<dbReference type="GeneID" id="83212321"/>
<feature type="transmembrane region" description="Helical" evidence="3">
    <location>
        <begin position="293"/>
        <end position="311"/>
    </location>
</feature>
<dbReference type="Pfam" id="PF07690">
    <property type="entry name" value="MFS_1"/>
    <property type="match status" value="1"/>
</dbReference>
<dbReference type="RefSeq" id="XP_058344456.1">
    <property type="nucleotide sequence ID" value="XM_058484957.1"/>
</dbReference>
<feature type="transmembrane region" description="Helical" evidence="3">
    <location>
        <begin position="58"/>
        <end position="77"/>
    </location>
</feature>
<dbReference type="InterPro" id="IPR020846">
    <property type="entry name" value="MFS_dom"/>
</dbReference>
<dbReference type="InterPro" id="IPR050327">
    <property type="entry name" value="Proton-linked_MCT"/>
</dbReference>
<evidence type="ECO:0000313" key="6">
    <source>
        <dbReference type="Proteomes" id="UP001234581"/>
    </source>
</evidence>
<evidence type="ECO:0000256" key="1">
    <source>
        <dbReference type="ARBA" id="ARBA00004141"/>
    </source>
</evidence>
<dbReference type="PANTHER" id="PTHR11360">
    <property type="entry name" value="MONOCARBOXYLATE TRANSPORTER"/>
    <property type="match status" value="1"/>
</dbReference>
<feature type="transmembrane region" description="Helical" evidence="3">
    <location>
        <begin position="89"/>
        <end position="110"/>
    </location>
</feature>
<feature type="transmembrane region" description="Helical" evidence="3">
    <location>
        <begin position="258"/>
        <end position="281"/>
    </location>
</feature>
<dbReference type="InterPro" id="IPR036259">
    <property type="entry name" value="MFS_trans_sf"/>
</dbReference>
<gene>
    <name evidence="5" type="ORF">O0I10_004908</name>
</gene>
<keyword evidence="6" id="KW-1185">Reference proteome</keyword>
<feature type="transmembrane region" description="Helical" evidence="3">
    <location>
        <begin position="32"/>
        <end position="52"/>
    </location>
</feature>
<dbReference type="SUPFAM" id="SSF103473">
    <property type="entry name" value="MFS general substrate transporter"/>
    <property type="match status" value="1"/>
</dbReference>
<comment type="subcellular location">
    <subcellularLocation>
        <location evidence="1">Membrane</location>
        <topology evidence="1">Multi-pass membrane protein</topology>
    </subcellularLocation>
</comment>
<proteinExistence type="inferred from homology"/>
<evidence type="ECO:0000256" key="2">
    <source>
        <dbReference type="ARBA" id="ARBA00006727"/>
    </source>
</evidence>
<dbReference type="InterPro" id="IPR011701">
    <property type="entry name" value="MFS"/>
</dbReference>
<evidence type="ECO:0000259" key="4">
    <source>
        <dbReference type="PROSITE" id="PS50850"/>
    </source>
</evidence>
<dbReference type="Gene3D" id="1.20.1250.20">
    <property type="entry name" value="MFS general substrate transporter like domains"/>
    <property type="match status" value="2"/>
</dbReference>
<keyword evidence="3" id="KW-1133">Transmembrane helix</keyword>
<feature type="transmembrane region" description="Helical" evidence="3">
    <location>
        <begin position="323"/>
        <end position="348"/>
    </location>
</feature>
<dbReference type="GO" id="GO:0016020">
    <property type="term" value="C:membrane"/>
    <property type="evidence" value="ECO:0007669"/>
    <property type="project" value="UniProtKB-SubCell"/>
</dbReference>
<dbReference type="PROSITE" id="PS50850">
    <property type="entry name" value="MFS"/>
    <property type="match status" value="1"/>
</dbReference>
<feature type="transmembrane region" description="Helical" evidence="3">
    <location>
        <begin position="202"/>
        <end position="221"/>
    </location>
</feature>
<keyword evidence="3" id="KW-0812">Transmembrane</keyword>
<comment type="caution">
    <text evidence="5">The sequence shown here is derived from an EMBL/GenBank/DDBJ whole genome shotgun (WGS) entry which is preliminary data.</text>
</comment>